<feature type="modified residue" description="4-aspartylphosphate" evidence="1">
    <location>
        <position position="57"/>
    </location>
</feature>
<dbReference type="Gene3D" id="3.40.50.2300">
    <property type="match status" value="1"/>
</dbReference>
<comment type="caution">
    <text evidence="3">The sequence shown here is derived from an EMBL/GenBank/DDBJ whole genome shotgun (WGS) entry which is preliminary data.</text>
</comment>
<dbReference type="RefSeq" id="WP_345731268.1">
    <property type="nucleotide sequence ID" value="NZ_BAAAYN010000040.1"/>
</dbReference>
<evidence type="ECO:0000313" key="4">
    <source>
        <dbReference type="Proteomes" id="UP001501676"/>
    </source>
</evidence>
<dbReference type="InterPro" id="IPR011006">
    <property type="entry name" value="CheY-like_superfamily"/>
</dbReference>
<dbReference type="SUPFAM" id="SSF52172">
    <property type="entry name" value="CheY-like"/>
    <property type="match status" value="1"/>
</dbReference>
<dbReference type="InterPro" id="IPR001789">
    <property type="entry name" value="Sig_transdc_resp-reg_receiver"/>
</dbReference>
<keyword evidence="1" id="KW-0597">Phosphoprotein</keyword>
<dbReference type="Pfam" id="PF00072">
    <property type="entry name" value="Response_reg"/>
    <property type="match status" value="1"/>
</dbReference>
<protein>
    <recommendedName>
        <fullName evidence="2">Response regulatory domain-containing protein</fullName>
    </recommendedName>
</protein>
<name>A0ABP6T4F3_9ACTN</name>
<dbReference type="CDD" id="cd17569">
    <property type="entry name" value="REC_HupR-like"/>
    <property type="match status" value="1"/>
</dbReference>
<feature type="domain" description="Response regulatory" evidence="2">
    <location>
        <begin position="4"/>
        <end position="123"/>
    </location>
</feature>
<organism evidence="3 4">
    <name type="scientific">Cryptosporangium minutisporangium</name>
    <dbReference type="NCBI Taxonomy" id="113569"/>
    <lineage>
        <taxon>Bacteria</taxon>
        <taxon>Bacillati</taxon>
        <taxon>Actinomycetota</taxon>
        <taxon>Actinomycetes</taxon>
        <taxon>Cryptosporangiales</taxon>
        <taxon>Cryptosporangiaceae</taxon>
        <taxon>Cryptosporangium</taxon>
    </lineage>
</organism>
<proteinExistence type="predicted"/>
<dbReference type="PANTHER" id="PTHR45228:SF8">
    <property type="entry name" value="TWO-COMPONENT RESPONSE REGULATOR-RELATED"/>
    <property type="match status" value="1"/>
</dbReference>
<dbReference type="Pfam" id="PF13487">
    <property type="entry name" value="HD_5"/>
    <property type="match status" value="1"/>
</dbReference>
<sequence length="386" mass="41514">MAQRILLVDDEPGVLEGLRRTLATRYTVEAVLSGAEGLKKLELSRGGSNPFAVVVSDMVMPGMDGVEFLAQAAEIAPDAVLMVISGKVDMRSTIAAVNTGRLFRFIAKPCSPRDLHAAIDAALVQYQRSKAEGDLLEKTLTGAVKVLAQALAMASPETGSRTTTITELVAGAARLLGQSHSWELRMAARLSQLGLVSIPSDVLQRVEGGIEGSAGEKTMYRSHPLVARDLLADIPKLERVAAWVGGQTVDATAPPPKADPDPDPRTELQRQIFTVATEFLAAKDIGEWPPECAARLLVGGRYRPEVVQAVLKTAQERDAVPDAISVTINQLKVGARFVRDVKATTGAILVRKGDRVTEAIRVRLQNFKTYVGVVEPLRVTPPNETF</sequence>
<dbReference type="SMART" id="SM00448">
    <property type="entry name" value="REC"/>
    <property type="match status" value="1"/>
</dbReference>
<dbReference type="EMBL" id="BAAAYN010000040">
    <property type="protein sequence ID" value="GAA3392934.1"/>
    <property type="molecule type" value="Genomic_DNA"/>
</dbReference>
<evidence type="ECO:0000313" key="3">
    <source>
        <dbReference type="EMBL" id="GAA3392934.1"/>
    </source>
</evidence>
<dbReference type="PROSITE" id="PS50110">
    <property type="entry name" value="RESPONSE_REGULATORY"/>
    <property type="match status" value="1"/>
</dbReference>
<evidence type="ECO:0000259" key="2">
    <source>
        <dbReference type="PROSITE" id="PS50110"/>
    </source>
</evidence>
<dbReference type="Gene3D" id="1.10.3210.10">
    <property type="entry name" value="Hypothetical protein af1432"/>
    <property type="match status" value="1"/>
</dbReference>
<dbReference type="Proteomes" id="UP001501676">
    <property type="component" value="Unassembled WGS sequence"/>
</dbReference>
<keyword evidence="4" id="KW-1185">Reference proteome</keyword>
<dbReference type="PANTHER" id="PTHR45228">
    <property type="entry name" value="CYCLIC DI-GMP PHOSPHODIESTERASE TM_0186-RELATED"/>
    <property type="match status" value="1"/>
</dbReference>
<gene>
    <name evidence="3" type="ORF">GCM10020369_56490</name>
</gene>
<accession>A0ABP6T4F3</accession>
<dbReference type="InterPro" id="IPR052020">
    <property type="entry name" value="Cyclic_di-GMP/3'3'-cGAMP_PDE"/>
</dbReference>
<reference evidence="4" key="1">
    <citation type="journal article" date="2019" name="Int. J. Syst. Evol. Microbiol.">
        <title>The Global Catalogue of Microorganisms (GCM) 10K type strain sequencing project: providing services to taxonomists for standard genome sequencing and annotation.</title>
        <authorList>
            <consortium name="The Broad Institute Genomics Platform"/>
            <consortium name="The Broad Institute Genome Sequencing Center for Infectious Disease"/>
            <person name="Wu L."/>
            <person name="Ma J."/>
        </authorList>
    </citation>
    <scope>NUCLEOTIDE SEQUENCE [LARGE SCALE GENOMIC DNA]</scope>
    <source>
        <strain evidence="4">JCM 9458</strain>
    </source>
</reference>
<evidence type="ECO:0000256" key="1">
    <source>
        <dbReference type="PROSITE-ProRule" id="PRU00169"/>
    </source>
</evidence>